<dbReference type="RefSeq" id="WP_105349728.1">
    <property type="nucleotide sequence ID" value="NZ_PUIA01000010.1"/>
</dbReference>
<evidence type="ECO:0000313" key="2">
    <source>
        <dbReference type="EMBL" id="PQO40821.1"/>
    </source>
</evidence>
<feature type="transmembrane region" description="Helical" evidence="1">
    <location>
        <begin position="53"/>
        <end position="71"/>
    </location>
</feature>
<name>A0A2S8G974_9BACT</name>
<evidence type="ECO:0000256" key="1">
    <source>
        <dbReference type="SAM" id="Phobius"/>
    </source>
</evidence>
<reference evidence="2 3" key="1">
    <citation type="submission" date="2018-02" db="EMBL/GenBank/DDBJ databases">
        <title>Comparative genomes isolates from brazilian mangrove.</title>
        <authorList>
            <person name="Araujo J.E."/>
            <person name="Taketani R.G."/>
            <person name="Silva M.C.P."/>
            <person name="Loureco M.V."/>
            <person name="Andreote F.D."/>
        </authorList>
    </citation>
    <scope>NUCLEOTIDE SEQUENCE [LARGE SCALE GENOMIC DNA]</scope>
    <source>
        <strain evidence="2 3">HEX-2 MGV</strain>
    </source>
</reference>
<sequence length="96" mass="10942">MEENPFRSDPEIAPVDQPNCQHKDYLAHAIQMVVAVLLGLICVASIVTSTLTIAGTLICVFVTLLMFVVAVRHYQMYRQGREQYRANHPYEDTDHH</sequence>
<proteinExistence type="predicted"/>
<dbReference type="Proteomes" id="UP000240009">
    <property type="component" value="Unassembled WGS sequence"/>
</dbReference>
<keyword evidence="1" id="KW-0472">Membrane</keyword>
<accession>A0A2S8G974</accession>
<protein>
    <submittedName>
        <fullName evidence="2">Uncharacterized protein</fullName>
    </submittedName>
</protein>
<dbReference type="EMBL" id="PUIA01000010">
    <property type="protein sequence ID" value="PQO40821.1"/>
    <property type="molecule type" value="Genomic_DNA"/>
</dbReference>
<keyword evidence="1" id="KW-1133">Transmembrane helix</keyword>
<keyword evidence="1" id="KW-0812">Transmembrane</keyword>
<comment type="caution">
    <text evidence="2">The sequence shown here is derived from an EMBL/GenBank/DDBJ whole genome shotgun (WGS) entry which is preliminary data.</text>
</comment>
<dbReference type="AlphaFoldDB" id="A0A2S8G974"/>
<feature type="transmembrane region" description="Helical" evidence="1">
    <location>
        <begin position="25"/>
        <end position="47"/>
    </location>
</feature>
<organism evidence="2 3">
    <name type="scientific">Blastopirellula marina</name>
    <dbReference type="NCBI Taxonomy" id="124"/>
    <lineage>
        <taxon>Bacteria</taxon>
        <taxon>Pseudomonadati</taxon>
        <taxon>Planctomycetota</taxon>
        <taxon>Planctomycetia</taxon>
        <taxon>Pirellulales</taxon>
        <taxon>Pirellulaceae</taxon>
        <taxon>Blastopirellula</taxon>
    </lineage>
</organism>
<evidence type="ECO:0000313" key="3">
    <source>
        <dbReference type="Proteomes" id="UP000240009"/>
    </source>
</evidence>
<gene>
    <name evidence="2" type="ORF">C5Y96_01215</name>
</gene>